<protein>
    <submittedName>
        <fullName evidence="3">Beta-lactamase superfamily II metal-dependent hydrolase</fullName>
    </submittedName>
</protein>
<keyword evidence="1" id="KW-0732">Signal</keyword>
<dbReference type="PANTHER" id="PTHR30619">
    <property type="entry name" value="DNA INTERNALIZATION/COMPETENCE PROTEIN COMEC/REC2"/>
    <property type="match status" value="1"/>
</dbReference>
<dbReference type="PROSITE" id="PS51257">
    <property type="entry name" value="PROKAR_LIPOPROTEIN"/>
    <property type="match status" value="1"/>
</dbReference>
<dbReference type="EMBL" id="JABSWW010000001">
    <property type="protein sequence ID" value="NRT90966.1"/>
    <property type="molecule type" value="Genomic_DNA"/>
</dbReference>
<dbReference type="Gene3D" id="3.60.15.10">
    <property type="entry name" value="Ribonuclease Z/Hydroxyacylglutathione hydrolase-like"/>
    <property type="match status" value="1"/>
</dbReference>
<dbReference type="GO" id="GO:0016787">
    <property type="term" value="F:hydrolase activity"/>
    <property type="evidence" value="ECO:0007669"/>
    <property type="project" value="UniProtKB-KW"/>
</dbReference>
<keyword evidence="3" id="KW-0378">Hydrolase</keyword>
<dbReference type="Pfam" id="PF00753">
    <property type="entry name" value="Lactamase_B"/>
    <property type="match status" value="1"/>
</dbReference>
<reference evidence="3" key="1">
    <citation type="submission" date="2020-05" db="EMBL/GenBank/DDBJ databases">
        <authorList>
            <person name="Brown S."/>
            <person name="Huntemann M."/>
            <person name="Clum A."/>
            <person name="Spunde A."/>
            <person name="Palaniappan K."/>
            <person name="Ritter S."/>
            <person name="Mikhailova N."/>
            <person name="Chen I.-M."/>
            <person name="Stamatis D."/>
            <person name="Reddy T."/>
            <person name="O'Malley R."/>
            <person name="Daum C."/>
            <person name="Shapiro N."/>
            <person name="Ivanova N."/>
            <person name="Kyrpides N."/>
            <person name="Woyke T."/>
        </authorList>
    </citation>
    <scope>NUCLEOTIDE SEQUENCE</scope>
    <source>
        <strain evidence="3">DJ080</strain>
    </source>
</reference>
<gene>
    <name evidence="3" type="ORF">B0H41_004645</name>
</gene>
<reference evidence="3" key="2">
    <citation type="journal article" date="2022" name="Nat. Biotechnol.">
        <title>Carbon-negative production of acetone and isopropanol by gas fermentation at industrial pilot scale.</title>
        <authorList>
            <person name="Liew F.E."/>
            <person name="Nogle R."/>
            <person name="Abdalla T."/>
            <person name="Rasor B.J."/>
            <person name="Canter C."/>
            <person name="Jensen R.O."/>
            <person name="Wang L."/>
            <person name="Strutz J."/>
            <person name="Chirania P."/>
            <person name="De Tissera S."/>
            <person name="Mueller A.P."/>
            <person name="Ruan Z."/>
            <person name="Gao A."/>
            <person name="Tran L."/>
            <person name="Engle N.L."/>
            <person name="Bromley J.C."/>
            <person name="Daniell J."/>
            <person name="Conrado R."/>
            <person name="Tschaplinski T.J."/>
            <person name="Giannone R.J."/>
            <person name="Hettich R.L."/>
            <person name="Karim A.S."/>
            <person name="Simpson S.D."/>
            <person name="Brown S.D."/>
            <person name="Leang C."/>
            <person name="Jewett M.C."/>
            <person name="Kopke M."/>
        </authorList>
    </citation>
    <scope>NUCLEOTIDE SEQUENCE</scope>
    <source>
        <strain evidence="3">DJ080</strain>
    </source>
</reference>
<evidence type="ECO:0000259" key="2">
    <source>
        <dbReference type="SMART" id="SM00849"/>
    </source>
</evidence>
<dbReference type="InterPro" id="IPR001279">
    <property type="entry name" value="Metallo-B-lactamas"/>
</dbReference>
<evidence type="ECO:0000313" key="4">
    <source>
        <dbReference type="Proteomes" id="UP001193748"/>
    </source>
</evidence>
<feature type="chain" id="PRO_5043891988" evidence="1">
    <location>
        <begin position="28"/>
        <end position="319"/>
    </location>
</feature>
<organism evidence="3 4">
    <name type="scientific">Clostridium beijerinckii</name>
    <name type="common">Clostridium MP</name>
    <dbReference type="NCBI Taxonomy" id="1520"/>
    <lineage>
        <taxon>Bacteria</taxon>
        <taxon>Bacillati</taxon>
        <taxon>Bacillota</taxon>
        <taxon>Clostridia</taxon>
        <taxon>Eubacteriales</taxon>
        <taxon>Clostridiaceae</taxon>
        <taxon>Clostridium</taxon>
    </lineage>
</organism>
<dbReference type="CDD" id="cd07731">
    <property type="entry name" value="ComA-like_MBL-fold"/>
    <property type="match status" value="1"/>
</dbReference>
<accession>A0AAX0B7J2</accession>
<dbReference type="InterPro" id="IPR052159">
    <property type="entry name" value="Competence_DNA_uptake"/>
</dbReference>
<name>A0AAX0B7J2_CLOBE</name>
<proteinExistence type="predicted"/>
<dbReference type="Proteomes" id="UP001193748">
    <property type="component" value="Unassembled WGS sequence"/>
</dbReference>
<dbReference type="RefSeq" id="WP_173711758.1">
    <property type="nucleotide sequence ID" value="NZ_JABSWW010000001.1"/>
</dbReference>
<evidence type="ECO:0000256" key="1">
    <source>
        <dbReference type="SAM" id="SignalP"/>
    </source>
</evidence>
<dbReference type="AlphaFoldDB" id="A0AAX0B7J2"/>
<dbReference type="PANTHER" id="PTHR30619:SF7">
    <property type="entry name" value="BETA-LACTAMASE DOMAIN PROTEIN"/>
    <property type="match status" value="1"/>
</dbReference>
<comment type="caution">
    <text evidence="3">The sequence shown here is derived from an EMBL/GenBank/DDBJ whole genome shotgun (WGS) entry which is preliminary data.</text>
</comment>
<evidence type="ECO:0000313" key="3">
    <source>
        <dbReference type="EMBL" id="NRT90966.1"/>
    </source>
</evidence>
<feature type="signal peptide" evidence="1">
    <location>
        <begin position="1"/>
        <end position="27"/>
    </location>
</feature>
<feature type="domain" description="Metallo-beta-lactamase" evidence="2">
    <location>
        <begin position="65"/>
        <end position="256"/>
    </location>
</feature>
<dbReference type="SMART" id="SM00849">
    <property type="entry name" value="Lactamase_B"/>
    <property type="match status" value="1"/>
</dbReference>
<dbReference type="InterPro" id="IPR036866">
    <property type="entry name" value="RibonucZ/Hydroxyglut_hydro"/>
</dbReference>
<dbReference type="InterPro" id="IPR035681">
    <property type="entry name" value="ComA-like_MBL"/>
</dbReference>
<sequence>MTKTKKVISLLLTLLFSLFLISCGKSSQVDNVNNTNSTTAATTETKIETQKTLEDLKIHYIDVGQGDSELIQIGDKNILIDAGTSDKKALDYLKSIGITTIDYAIATHPHEDHIGSMDDVINNLKVGTFYAPKATTTTKTFENMVDALKNKNLKMNVPKVGDQITVGDATLTFLAPNSAKYEDLNNYSIVCKLKYGNNSFIFMGDAEDVSEGEILKKQLDIQADVLKVGHHGSHSSTTQAFLDKVNPKYAVISCEKGNDYGHPHEETLDKLNAKNINVFRTDLEGTVIATSDGTNITFNVKPVDKANDIAPKKTNKKDN</sequence>
<dbReference type="SUPFAM" id="SSF56281">
    <property type="entry name" value="Metallo-hydrolase/oxidoreductase"/>
    <property type="match status" value="1"/>
</dbReference>